<name>A0A0N7LYG9_9RHOB</name>
<proteinExistence type="predicted"/>
<evidence type="ECO:0000313" key="3">
    <source>
        <dbReference type="Proteomes" id="UP000054935"/>
    </source>
</evidence>
<keyword evidence="1" id="KW-0812">Transmembrane</keyword>
<protein>
    <submittedName>
        <fullName evidence="2">Uncharacterized protein</fullName>
    </submittedName>
</protein>
<accession>A0A0N7LYG9</accession>
<dbReference type="AlphaFoldDB" id="A0A0N7LYG9"/>
<feature type="transmembrane region" description="Helical" evidence="1">
    <location>
        <begin position="9"/>
        <end position="27"/>
    </location>
</feature>
<keyword evidence="3" id="KW-1185">Reference proteome</keyword>
<evidence type="ECO:0000313" key="2">
    <source>
        <dbReference type="EMBL" id="CUH74833.1"/>
    </source>
</evidence>
<dbReference type="Proteomes" id="UP000054935">
    <property type="component" value="Unassembled WGS sequence"/>
</dbReference>
<organism evidence="2 3">
    <name type="scientific">Tropicibacter naphthalenivorans</name>
    <dbReference type="NCBI Taxonomy" id="441103"/>
    <lineage>
        <taxon>Bacteria</taxon>
        <taxon>Pseudomonadati</taxon>
        <taxon>Pseudomonadota</taxon>
        <taxon>Alphaproteobacteria</taxon>
        <taxon>Rhodobacterales</taxon>
        <taxon>Roseobacteraceae</taxon>
        <taxon>Tropicibacter</taxon>
    </lineage>
</organism>
<reference evidence="2 3" key="1">
    <citation type="submission" date="2015-09" db="EMBL/GenBank/DDBJ databases">
        <authorList>
            <consortium name="Swine Surveillance"/>
        </authorList>
    </citation>
    <scope>NUCLEOTIDE SEQUENCE [LARGE SCALE GENOMIC DNA]</scope>
    <source>
        <strain evidence="2 3">CECT 7648</strain>
    </source>
</reference>
<keyword evidence="1" id="KW-0472">Membrane</keyword>
<gene>
    <name evidence="2" type="ORF">TRN7648_00108</name>
</gene>
<dbReference type="RefSeq" id="WP_058245697.1">
    <property type="nucleotide sequence ID" value="NZ_CYSE01000001.1"/>
</dbReference>
<sequence length="248" mass="26672">MTRAFSSPMTWVWLMAGSLAMAGFAAFNPIQPAGLSGVLPVALALMLIHSAHGLGRALGVRHGWAAGLALAATVTALPAMSLRPEAYAEAATYQSGDTAWPALRPVGHIALLAPCPDLCAKENRALLNAGAYSIFIPWDVPQTSEGLDPFLTGYVLRDCGVKCQKQSYGDLTMPDLAYWTGDIPTPEARFVTHLTRHVLLRQSEGEWVEIARDTTVHFRTPGLWPGTDTLPGTQTGLTDHARAFDLRP</sequence>
<feature type="transmembrane region" description="Helical" evidence="1">
    <location>
        <begin position="33"/>
        <end position="51"/>
    </location>
</feature>
<evidence type="ECO:0000256" key="1">
    <source>
        <dbReference type="SAM" id="Phobius"/>
    </source>
</evidence>
<dbReference type="EMBL" id="CYSE01000001">
    <property type="protein sequence ID" value="CUH74833.1"/>
    <property type="molecule type" value="Genomic_DNA"/>
</dbReference>
<keyword evidence="1" id="KW-1133">Transmembrane helix</keyword>